<feature type="domain" description="ABC transmembrane type-1" evidence="11">
    <location>
        <begin position="20"/>
        <end position="303"/>
    </location>
</feature>
<feature type="transmembrane region" description="Helical" evidence="9">
    <location>
        <begin position="56"/>
        <end position="75"/>
    </location>
</feature>
<evidence type="ECO:0000256" key="3">
    <source>
        <dbReference type="ARBA" id="ARBA00022475"/>
    </source>
</evidence>
<evidence type="ECO:0000259" key="11">
    <source>
        <dbReference type="PROSITE" id="PS50929"/>
    </source>
</evidence>
<feature type="transmembrane region" description="Helical" evidence="9">
    <location>
        <begin position="243"/>
        <end position="263"/>
    </location>
</feature>
<dbReference type="SMART" id="SM00382">
    <property type="entry name" value="AAA"/>
    <property type="match status" value="1"/>
</dbReference>
<proteinExistence type="predicted"/>
<evidence type="ECO:0000256" key="8">
    <source>
        <dbReference type="ARBA" id="ARBA00023136"/>
    </source>
</evidence>
<dbReference type="InterPro" id="IPR039421">
    <property type="entry name" value="Type_1_exporter"/>
</dbReference>
<dbReference type="EMBL" id="CP047593">
    <property type="protein sequence ID" value="QHI68633.1"/>
    <property type="molecule type" value="Genomic_DNA"/>
</dbReference>
<keyword evidence="4 9" id="KW-0812">Transmembrane</keyword>
<keyword evidence="13" id="KW-1185">Reference proteome</keyword>
<dbReference type="CDD" id="cd18541">
    <property type="entry name" value="ABC_6TM_TmrB_like"/>
    <property type="match status" value="1"/>
</dbReference>
<dbReference type="InterPro" id="IPR011527">
    <property type="entry name" value="ABC1_TM_dom"/>
</dbReference>
<dbReference type="Gene3D" id="3.40.50.300">
    <property type="entry name" value="P-loop containing nucleotide triphosphate hydrolases"/>
    <property type="match status" value="1"/>
</dbReference>
<dbReference type="PROSITE" id="PS50893">
    <property type="entry name" value="ABC_TRANSPORTER_2"/>
    <property type="match status" value="1"/>
</dbReference>
<dbReference type="Pfam" id="PF00664">
    <property type="entry name" value="ABC_membrane"/>
    <property type="match status" value="1"/>
</dbReference>
<dbReference type="InterPro" id="IPR036640">
    <property type="entry name" value="ABC1_TM_sf"/>
</dbReference>
<keyword evidence="7 9" id="KW-1133">Transmembrane helix</keyword>
<evidence type="ECO:0000256" key="9">
    <source>
        <dbReference type="SAM" id="Phobius"/>
    </source>
</evidence>
<feature type="domain" description="ABC transporter" evidence="10">
    <location>
        <begin position="338"/>
        <end position="571"/>
    </location>
</feature>
<feature type="transmembrane region" description="Helical" evidence="9">
    <location>
        <begin position="283"/>
        <end position="301"/>
    </location>
</feature>
<keyword evidence="6 12" id="KW-0067">ATP-binding</keyword>
<dbReference type="InterPro" id="IPR003439">
    <property type="entry name" value="ABC_transporter-like_ATP-bd"/>
</dbReference>
<dbReference type="GO" id="GO:0005886">
    <property type="term" value="C:plasma membrane"/>
    <property type="evidence" value="ECO:0007669"/>
    <property type="project" value="UniProtKB-SubCell"/>
</dbReference>
<dbReference type="FunFam" id="3.40.50.300:FF:000221">
    <property type="entry name" value="Multidrug ABC transporter ATP-binding protein"/>
    <property type="match status" value="1"/>
</dbReference>
<feature type="transmembrane region" description="Helical" evidence="9">
    <location>
        <begin position="162"/>
        <end position="182"/>
    </location>
</feature>
<organism evidence="12 13">
    <name type="scientific">Tichowtungia aerotolerans</name>
    <dbReference type="NCBI Taxonomy" id="2697043"/>
    <lineage>
        <taxon>Bacteria</taxon>
        <taxon>Pseudomonadati</taxon>
        <taxon>Kiritimatiellota</taxon>
        <taxon>Tichowtungiia</taxon>
        <taxon>Tichowtungiales</taxon>
        <taxon>Tichowtungiaceae</taxon>
        <taxon>Tichowtungia</taxon>
    </lineage>
</organism>
<evidence type="ECO:0000256" key="2">
    <source>
        <dbReference type="ARBA" id="ARBA00022448"/>
    </source>
</evidence>
<protein>
    <submittedName>
        <fullName evidence="12">ATP-binding cassette domain-containing protein</fullName>
    </submittedName>
</protein>
<evidence type="ECO:0000313" key="12">
    <source>
        <dbReference type="EMBL" id="QHI68633.1"/>
    </source>
</evidence>
<evidence type="ECO:0000259" key="10">
    <source>
        <dbReference type="PROSITE" id="PS50893"/>
    </source>
</evidence>
<dbReference type="InterPro" id="IPR003593">
    <property type="entry name" value="AAA+_ATPase"/>
</dbReference>
<evidence type="ECO:0000256" key="7">
    <source>
        <dbReference type="ARBA" id="ARBA00022989"/>
    </source>
</evidence>
<dbReference type="KEGG" id="taer:GT409_03935"/>
<evidence type="ECO:0000256" key="4">
    <source>
        <dbReference type="ARBA" id="ARBA00022692"/>
    </source>
</evidence>
<dbReference type="AlphaFoldDB" id="A0A6P1M6K0"/>
<dbReference type="RefSeq" id="WP_160627143.1">
    <property type="nucleotide sequence ID" value="NZ_CP047593.1"/>
</dbReference>
<name>A0A6P1M6K0_9BACT</name>
<evidence type="ECO:0000313" key="13">
    <source>
        <dbReference type="Proteomes" id="UP000464954"/>
    </source>
</evidence>
<dbReference type="SUPFAM" id="SSF52540">
    <property type="entry name" value="P-loop containing nucleoside triphosphate hydrolases"/>
    <property type="match status" value="1"/>
</dbReference>
<evidence type="ECO:0000256" key="6">
    <source>
        <dbReference type="ARBA" id="ARBA00022840"/>
    </source>
</evidence>
<keyword evidence="2" id="KW-0813">Transport</keyword>
<keyword evidence="3" id="KW-1003">Cell membrane</keyword>
<dbReference type="SUPFAM" id="SSF90123">
    <property type="entry name" value="ABC transporter transmembrane region"/>
    <property type="match status" value="1"/>
</dbReference>
<evidence type="ECO:0000256" key="1">
    <source>
        <dbReference type="ARBA" id="ARBA00004651"/>
    </source>
</evidence>
<keyword evidence="8 9" id="KW-0472">Membrane</keyword>
<feature type="transmembrane region" description="Helical" evidence="9">
    <location>
        <begin position="136"/>
        <end position="156"/>
    </location>
</feature>
<dbReference type="GO" id="GO:0015421">
    <property type="term" value="F:ABC-type oligopeptide transporter activity"/>
    <property type="evidence" value="ECO:0007669"/>
    <property type="project" value="TreeGrafter"/>
</dbReference>
<gene>
    <name evidence="12" type="ORF">GT409_03935</name>
</gene>
<dbReference type="PANTHER" id="PTHR43394:SF1">
    <property type="entry name" value="ATP-BINDING CASSETTE SUB-FAMILY B MEMBER 10, MITOCHONDRIAL"/>
    <property type="match status" value="1"/>
</dbReference>
<evidence type="ECO:0000256" key="5">
    <source>
        <dbReference type="ARBA" id="ARBA00022741"/>
    </source>
</evidence>
<dbReference type="GO" id="GO:0016887">
    <property type="term" value="F:ATP hydrolysis activity"/>
    <property type="evidence" value="ECO:0007669"/>
    <property type="project" value="InterPro"/>
</dbReference>
<reference evidence="12 13" key="1">
    <citation type="submission" date="2020-01" db="EMBL/GenBank/DDBJ databases">
        <title>Ponticoccus aerotolerans gen. nov., sp. nov., an anaerobic bacterium and proposal of Ponticoccusceae fam. nov., Ponticoccusles ord. nov. and Ponticoccuse classis nov. in the phylum Kiritimatiellaeota.</title>
        <authorList>
            <person name="Zhou L.Y."/>
            <person name="Du Z.J."/>
        </authorList>
    </citation>
    <scope>NUCLEOTIDE SEQUENCE [LARGE SCALE GENOMIC DNA]</scope>
    <source>
        <strain evidence="12 13">S-5007</strain>
    </source>
</reference>
<accession>A0A6P1M6K0</accession>
<dbReference type="PROSITE" id="PS50929">
    <property type="entry name" value="ABC_TM1F"/>
    <property type="match status" value="1"/>
</dbReference>
<dbReference type="Proteomes" id="UP000464954">
    <property type="component" value="Chromosome"/>
</dbReference>
<feature type="transmembrane region" description="Helical" evidence="9">
    <location>
        <begin position="21"/>
        <end position="44"/>
    </location>
</feature>
<dbReference type="GO" id="GO:0005524">
    <property type="term" value="F:ATP binding"/>
    <property type="evidence" value="ECO:0007669"/>
    <property type="project" value="UniProtKB-KW"/>
</dbReference>
<keyword evidence="5" id="KW-0547">Nucleotide-binding</keyword>
<dbReference type="Gene3D" id="1.20.1560.10">
    <property type="entry name" value="ABC transporter type 1, transmembrane domain"/>
    <property type="match status" value="1"/>
</dbReference>
<dbReference type="InterPro" id="IPR027417">
    <property type="entry name" value="P-loop_NTPase"/>
</dbReference>
<sequence>MKKTSVSLKRYLAQHRHDIAMTALCALVTAGINLLMPYVMRLGIDGLTENTLSRGALIRYVLIYLALAVLATWFARQLRRLPQRMSHQVEYDVRRDLFDHLTRLDLDFFRGERTGDLMTRMSSDLTMVRNAIGQGFLQGTRAVIALTFASIVMFWIAPNLALLIFALYMPVSVIFFLIFNVIRRRQKELQEQVSELSNFAQESFAGIRCIKGFAMEPRRNRLFEGASRDLANKEIRVQAIRQFLWPMMAFWFSIGTLMLLYFGGRQVISGTMSVGVVVQFLQYLLYLQWPLLSMSWMLGLLQRGKVSWKRVQELFAVQPQIADTEQTDHSIRALNGSLDWNDVSLSIDGTPLLHDINLRVPEGRTIGITGPTGSGKTLLVSMAARLMDPTEGELRIGGHPARAVPLETLRSQIGFAEQEPVLFSQTLQHNIAFGVEEPVPEQIVWAANVAHLHSEAESFPDGYETVLGERGVTLSGGQRQRTAISRAVARRPQILILDDVLSAVDTHTEASIMQKLQPVMNDRTCLFVSHRISTLRYTDEIIVIEAGRITQRGTHDELVAQPGYYSELNTLQQIQQRLEDDR</sequence>
<comment type="subcellular location">
    <subcellularLocation>
        <location evidence="1">Cell membrane</location>
        <topology evidence="1">Multi-pass membrane protein</topology>
    </subcellularLocation>
</comment>
<dbReference type="PANTHER" id="PTHR43394">
    <property type="entry name" value="ATP-DEPENDENT PERMEASE MDL1, MITOCHONDRIAL"/>
    <property type="match status" value="1"/>
</dbReference>
<dbReference type="Pfam" id="PF00005">
    <property type="entry name" value="ABC_tran"/>
    <property type="match status" value="1"/>
</dbReference>